<feature type="compositionally biased region" description="Low complexity" evidence="13">
    <location>
        <begin position="652"/>
        <end position="666"/>
    </location>
</feature>
<feature type="region of interest" description="Disordered" evidence="13">
    <location>
        <begin position="438"/>
        <end position="472"/>
    </location>
</feature>
<feature type="compositionally biased region" description="Polar residues" evidence="13">
    <location>
        <begin position="497"/>
        <end position="509"/>
    </location>
</feature>
<feature type="compositionally biased region" description="Basic and acidic residues" evidence="13">
    <location>
        <begin position="397"/>
        <end position="416"/>
    </location>
</feature>
<dbReference type="EMBL" id="QGMK01000076">
    <property type="protein sequence ID" value="TVY84527.1"/>
    <property type="molecule type" value="Genomic_DNA"/>
</dbReference>
<dbReference type="GO" id="GO:0043495">
    <property type="term" value="F:protein-membrane adaptor activity"/>
    <property type="evidence" value="ECO:0007669"/>
    <property type="project" value="TreeGrafter"/>
</dbReference>
<name>A0A8T9CJ59_9HELO</name>
<evidence type="ECO:0000313" key="15">
    <source>
        <dbReference type="Proteomes" id="UP000469558"/>
    </source>
</evidence>
<evidence type="ECO:0000256" key="12">
    <source>
        <dbReference type="ARBA" id="ARBA00024631"/>
    </source>
</evidence>
<feature type="compositionally biased region" description="Polar residues" evidence="13">
    <location>
        <begin position="570"/>
        <end position="583"/>
    </location>
</feature>
<dbReference type="GO" id="GO:0032266">
    <property type="term" value="F:phosphatidylinositol-3-phosphate binding"/>
    <property type="evidence" value="ECO:0007669"/>
    <property type="project" value="TreeGrafter"/>
</dbReference>
<dbReference type="GO" id="GO:0034727">
    <property type="term" value="P:piecemeal microautophagy of the nucleus"/>
    <property type="evidence" value="ECO:0007669"/>
    <property type="project" value="TreeGrafter"/>
</dbReference>
<accession>A0A8T9CJ59</accession>
<dbReference type="GO" id="GO:0034045">
    <property type="term" value="C:phagophore assembly site membrane"/>
    <property type="evidence" value="ECO:0007669"/>
    <property type="project" value="UniProtKB-SubCell"/>
</dbReference>
<dbReference type="OrthoDB" id="18982at2759"/>
<gene>
    <name evidence="14" type="primary">atg2</name>
    <name evidence="14" type="ORF">LSUE1_G004381</name>
</gene>
<keyword evidence="8" id="KW-0445">Lipid transport</keyword>
<keyword evidence="6" id="KW-0256">Endoplasmic reticulum</keyword>
<evidence type="ECO:0000256" key="6">
    <source>
        <dbReference type="ARBA" id="ARBA00022824"/>
    </source>
</evidence>
<proteinExistence type="inferred from homology"/>
<feature type="compositionally biased region" description="Low complexity" evidence="13">
    <location>
        <begin position="690"/>
        <end position="704"/>
    </location>
</feature>
<evidence type="ECO:0000256" key="5">
    <source>
        <dbReference type="ARBA" id="ARBA00022448"/>
    </source>
</evidence>
<dbReference type="InterPro" id="IPR026849">
    <property type="entry name" value="ATG2"/>
</dbReference>
<sequence>MASYFPGWSLRDYFNTSSMSKRLLQYGLSRMEIFDTDALGLDKLDITLGRVNTFEFRDVGLRLGKLESLLQLPPAFELVKARVILLRLTIPVDFYKSPITVEVDGVEGQLRVKPETSTPRTNHDRKGKRPRSRSFGNKHRHRRGSAYEDDDDLAPAIPTAANLAESFLQTAPEDEKADMEAAILSETQELGTAASATSDDDEFSEGTGNPLSLPGFLTNIFQGIADRVQIRIRGITFNLDLEIPSETSRSLPPSATDPVTVQLRIEKVDVEGVTTILEETVLGEGKPGVLYKEGKRLISLTDIRGALISEANLFSSLARSSAPSSPSVGHSEVSENRRSTFKSTSSRESTTRAFDDTTSEHGSASNISPSRFSTASSSRNASDVRSLGGSAVASESGRFDDASEDGEGSHMSESMHKSLSNMGDSIFQNSAYLDQLAESQYSDEEDGREKASHPSSYFRGLQMDGRVTSPLSTPRASMILPLGLEREAEALNSHAGTITQAPSMLQSTVLPPRPRSRFSEGRISQSQPSLPAAVPSNLDRSEEIPKESITNFSGDAAKNSESDEEDGASTPVNEQDLTQSQLFSHEEAESMYMSAVSHASSTRVPGGWDNSDGSDEDASSPSSPVLPKAEEEPRYNLEHALQNSPMHTTGDLQSLEQSSSSVSESLRMSKASQSTSPTSTRAQPSPPTPQISSSESERSTTSSDEYSRLSKQIFSLDRVDMYLPSSRNSEVVVDPEVTARNAFGNQSEIYQSTSINLPGAFSTHLPKKKAQFEPPSLAAETPSTAAKSTANDDTAIEVELGQLSTQFDISVGRLIFKLVQQLSEALKSEPAPTTSSNSTPSTLDLKLSVVKASLVFVERIEGILGSTHAATDAGQSAVPQDSEVLLRATLGGLDINTQASNATTTTTLTLKKFVFGYAQESIISFDAGLQMGASVRDLQAADGIDVRVNISTTDVTRCEATTLPMHVSIDLQRLDETFSWFGGLSSVLNLGSSVASNTTITAGSPNKPKPRGVRFETPIKTEDKSLAAQSKTNLRIGGVILDLIGAECSIAVETSAIKIANRAAGTGVSVQAIRLSGPHLRHSNETPAIIANIGSTRIDYLPAPASEDIDRLLNLITPSKSKFDEADDFLLDTLIRQRRNGPVLRLDVEDFQLHMTKLDELSYLPNLGEEVSRLATVAKYLPDDERPGLLSLIKVRNFDADVDVDKTVGTVQLSSGDLEIAQISLPFLVAARVDAISLRRNISEEIIGAATDPNLRQPSARAPAIMVRMIGGEMEPVVKIKLWNVRIEYRVPTLLTVLGLLDTPEDMSASLENSVATLIDFARAKGPGADPRPITSPPHSKPLAIDVVMRDCVLGLNPQKLPSKLLVVLTEAHVNAVLPSEDQNASASMELAKASLVLIDNTANLSSDNLTVTSCGGNSQLEDLCSMGYASVGYISSAKAVVKIKVGDDEERSIDVDVRDDLFVLETCADSTKTLIATLSGLAPPSIPSKESKYRTEVTPIEDLLASLDQGAFGRAEGNYNIEDDFSYELDLEDETDINSHFFGDEDYDEAKSDAEGSLSSANLSTRDTHDGVLLESSIDLDSEEDVGDLDIQENYFGTASVLEGTAHRWDSTKGTYDNSNVSKVQKSPLKAYIRDMHIIWNLFDGYDWQYTRDAITKKVEKIESDALEKRARNDRRPTFDQDVDDEEETVIGDFLFNSIYIGVPGNRDPRELAAAINRELNDDATETESIATTYMSSAPSRQGSVRKPKPKKLRLGRSKKHKITFELGGVSADFVAFPSGAGETLSSVDIRVHNLEVFDHVATSAWNKFATYLRASGERESGASMVHLEILSVKPVSGLSATELVVNARVLPLHLHVDQDTLNFITRFFSFKDDAEDAPTTPIHTSHSEEPFIQRIEVGAIPVKLCFKPKRVDYAGLRSGRTSELMNFVVLEDADILLRRTILYGVLGFEKVGDTLDKQWTNDVIKTQLPRVLSGLAPVRSLANMGGGFSHLITVPINEYKKDGRVVRAFSKGASAFAKTTGTELVKLGAKLAIGAQGALQNAEGYLGPSKAPLSGGTDSDDEETKRISPYANQPTGVIQGLRGGYASLRRDLLLAGDAIIAVPSEVMESGDAAGVLRAVRKHGPTVILRPVIGATKAGAQFFMGATNSLDPGNLQRVDAKYKKH</sequence>
<keyword evidence="15" id="KW-1185">Reference proteome</keyword>
<feature type="region of interest" description="Disordered" evidence="13">
    <location>
        <begin position="644"/>
        <end position="707"/>
    </location>
</feature>
<feature type="compositionally biased region" description="Polar residues" evidence="13">
    <location>
        <begin position="781"/>
        <end position="790"/>
    </location>
</feature>
<dbReference type="Pfam" id="PF13329">
    <property type="entry name" value="ATG2_CAD"/>
    <property type="match status" value="1"/>
</dbReference>
<dbReference type="GO" id="GO:0005789">
    <property type="term" value="C:endoplasmic reticulum membrane"/>
    <property type="evidence" value="ECO:0007669"/>
    <property type="project" value="UniProtKB-SubCell"/>
</dbReference>
<comment type="catalytic activity">
    <reaction evidence="10">
        <text>a 1,2-diacyl-sn-glycero-3-phospho-L-serine(in) = a 1,2-diacyl-sn-glycero-3-phospho-L-serine(out)</text>
        <dbReference type="Rhea" id="RHEA:38663"/>
        <dbReference type="ChEBI" id="CHEBI:57262"/>
    </reaction>
</comment>
<comment type="similarity">
    <text evidence="3">Belongs to the ATG2 family.</text>
</comment>
<feature type="region of interest" description="Disordered" evidence="13">
    <location>
        <begin position="110"/>
        <end position="154"/>
    </location>
</feature>
<dbReference type="GO" id="GO:0006869">
    <property type="term" value="P:lipid transport"/>
    <property type="evidence" value="ECO:0007669"/>
    <property type="project" value="UniProtKB-KW"/>
</dbReference>
<protein>
    <recommendedName>
        <fullName evidence="4">Autophagy-related protein 2</fullName>
    </recommendedName>
</protein>
<dbReference type="PANTHER" id="PTHR13190">
    <property type="entry name" value="AUTOPHAGY-RELATED 2, ISOFORM A"/>
    <property type="match status" value="1"/>
</dbReference>
<organism evidence="14 15">
    <name type="scientific">Lachnellula suecica</name>
    <dbReference type="NCBI Taxonomy" id="602035"/>
    <lineage>
        <taxon>Eukaryota</taxon>
        <taxon>Fungi</taxon>
        <taxon>Dikarya</taxon>
        <taxon>Ascomycota</taxon>
        <taxon>Pezizomycotina</taxon>
        <taxon>Leotiomycetes</taxon>
        <taxon>Helotiales</taxon>
        <taxon>Lachnaceae</taxon>
        <taxon>Lachnellula</taxon>
    </lineage>
</organism>
<feature type="region of interest" description="Disordered" evidence="13">
    <location>
        <begin position="319"/>
        <end position="417"/>
    </location>
</feature>
<feature type="compositionally biased region" description="Low complexity" evidence="13">
    <location>
        <begin position="368"/>
        <end position="381"/>
    </location>
</feature>
<feature type="compositionally biased region" description="Basic and acidic residues" evidence="13">
    <location>
        <begin position="349"/>
        <end position="359"/>
    </location>
</feature>
<feature type="region of interest" description="Disordered" evidence="13">
    <location>
        <begin position="190"/>
        <end position="209"/>
    </location>
</feature>
<feature type="region of interest" description="Disordered" evidence="13">
    <location>
        <begin position="497"/>
        <end position="632"/>
    </location>
</feature>
<dbReference type="GO" id="GO:0061723">
    <property type="term" value="P:glycophagy"/>
    <property type="evidence" value="ECO:0007669"/>
    <property type="project" value="TreeGrafter"/>
</dbReference>
<feature type="region of interest" description="Disordered" evidence="13">
    <location>
        <begin position="770"/>
        <end position="790"/>
    </location>
</feature>
<dbReference type="Proteomes" id="UP000469558">
    <property type="component" value="Unassembled WGS sequence"/>
</dbReference>
<feature type="compositionally biased region" description="Basic residues" evidence="13">
    <location>
        <begin position="123"/>
        <end position="144"/>
    </location>
</feature>
<evidence type="ECO:0000256" key="8">
    <source>
        <dbReference type="ARBA" id="ARBA00023055"/>
    </source>
</evidence>
<comment type="catalytic activity">
    <reaction evidence="12">
        <text>a 1,2-diacyl-sn-glycero-3-phosphocholine(in) = a 1,2-diacyl-sn-glycero-3-phosphocholine(out)</text>
        <dbReference type="Rhea" id="RHEA:38571"/>
        <dbReference type="ChEBI" id="CHEBI:57643"/>
    </reaction>
</comment>
<evidence type="ECO:0000256" key="7">
    <source>
        <dbReference type="ARBA" id="ARBA00023006"/>
    </source>
</evidence>
<dbReference type="GO" id="GO:0000045">
    <property type="term" value="P:autophagosome assembly"/>
    <property type="evidence" value="ECO:0007669"/>
    <property type="project" value="TreeGrafter"/>
</dbReference>
<evidence type="ECO:0000256" key="10">
    <source>
        <dbReference type="ARBA" id="ARBA00024479"/>
    </source>
</evidence>
<keyword evidence="7" id="KW-0072">Autophagy</keyword>
<feature type="compositionally biased region" description="Polar residues" evidence="13">
    <location>
        <begin position="670"/>
        <end position="682"/>
    </location>
</feature>
<evidence type="ECO:0000313" key="14">
    <source>
        <dbReference type="EMBL" id="TVY84527.1"/>
    </source>
</evidence>
<evidence type="ECO:0000256" key="9">
    <source>
        <dbReference type="ARBA" id="ARBA00023136"/>
    </source>
</evidence>
<comment type="caution">
    <text evidence="14">The sequence shown here is derived from an EMBL/GenBank/DDBJ whole genome shotgun (WGS) entry which is preliminary data.</text>
</comment>
<evidence type="ECO:0000256" key="11">
    <source>
        <dbReference type="ARBA" id="ARBA00024615"/>
    </source>
</evidence>
<comment type="subcellular location">
    <subcellularLocation>
        <location evidence="1">Endoplasmic reticulum membrane</location>
        <topology evidence="1">Peripheral membrane protein</topology>
    </subcellularLocation>
    <subcellularLocation>
        <location evidence="2">Preautophagosomal structure membrane</location>
        <topology evidence="2">Peripheral membrane protein</topology>
    </subcellularLocation>
</comment>
<comment type="catalytic activity">
    <reaction evidence="11">
        <text>a 1,2-diacyl-sn-glycero-3-phosphoethanolamine(in) = a 1,2-diacyl-sn-glycero-3-phosphoethanolamine(out)</text>
        <dbReference type="Rhea" id="RHEA:38895"/>
        <dbReference type="ChEBI" id="CHEBI:64612"/>
    </reaction>
</comment>
<evidence type="ECO:0000256" key="2">
    <source>
        <dbReference type="ARBA" id="ARBA00004623"/>
    </source>
</evidence>
<evidence type="ECO:0000256" key="13">
    <source>
        <dbReference type="SAM" id="MobiDB-lite"/>
    </source>
</evidence>
<dbReference type="PANTHER" id="PTHR13190:SF1">
    <property type="entry name" value="AUTOPHAGY-RELATED 2, ISOFORM A"/>
    <property type="match status" value="1"/>
</dbReference>
<keyword evidence="9" id="KW-0472">Membrane</keyword>
<evidence type="ECO:0000256" key="1">
    <source>
        <dbReference type="ARBA" id="ARBA00004406"/>
    </source>
</evidence>
<evidence type="ECO:0000256" key="4">
    <source>
        <dbReference type="ARBA" id="ARBA00018070"/>
    </source>
</evidence>
<dbReference type="GO" id="GO:0000422">
    <property type="term" value="P:autophagy of mitochondrion"/>
    <property type="evidence" value="ECO:0007669"/>
    <property type="project" value="TreeGrafter"/>
</dbReference>
<evidence type="ECO:0000256" key="3">
    <source>
        <dbReference type="ARBA" id="ARBA00009714"/>
    </source>
</evidence>
<dbReference type="GO" id="GO:0061709">
    <property type="term" value="P:reticulophagy"/>
    <property type="evidence" value="ECO:0007669"/>
    <property type="project" value="TreeGrafter"/>
</dbReference>
<keyword evidence="5" id="KW-0813">Transport</keyword>
<dbReference type="GO" id="GO:0061908">
    <property type="term" value="C:phagophore"/>
    <property type="evidence" value="ECO:0007669"/>
    <property type="project" value="TreeGrafter"/>
</dbReference>
<reference evidence="14 15" key="1">
    <citation type="submission" date="2018-05" db="EMBL/GenBank/DDBJ databases">
        <title>Genome sequencing and assembly of the regulated plant pathogen Lachnellula willkommii and related sister species for the development of diagnostic species identification markers.</title>
        <authorList>
            <person name="Giroux E."/>
            <person name="Bilodeau G."/>
        </authorList>
    </citation>
    <scope>NUCLEOTIDE SEQUENCE [LARGE SCALE GENOMIC DNA]</scope>
    <source>
        <strain evidence="14 15">CBS 268.59</strain>
    </source>
</reference>